<keyword evidence="2" id="KW-0812">Transmembrane</keyword>
<accession>A0A427XUM8</accession>
<name>A0A427XUM8_9TREE</name>
<dbReference type="RefSeq" id="XP_028476775.1">
    <property type="nucleotide sequence ID" value="XM_028622882.1"/>
</dbReference>
<comment type="caution">
    <text evidence="3">The sequence shown here is derived from an EMBL/GenBank/DDBJ whole genome shotgun (WGS) entry which is preliminary data.</text>
</comment>
<sequence>MTRTVRLPRQWTLRLLALAIVAFFLMAFVSWSGRKQSVLDSEQRKELWIARREEVALKYEEVRVALLEASGYEPHAAERSVGSPPWTADGHPTLTSSSEAYSQRLLGFIRKAFQQSSMHPRFTHAVSRVAAHVPPTTALFTTRFHSCDRLGESGVQDLFRLWEALLPLPLGPPVENLLPDTEWANPARRGAAWKVVVADDTQMDKQVTNWIGIHPRSGPWSQFWAAIGHGILRTDVYRYLAMLYEGGVYADSDTVPIAHPYLWGLDAESIVHPDLDLINTILMKHIEAADQTHRRIWDRSAIPGDGNATTADGTGAEGDTAVHEQHQESEPTSAASDDSDDTLLPAATSESASDAEAPVVSDTTSPSESHAEKVFAAEAVWHNNASWTSPYPPSSRQHSRRSPVQYRDNFPPDDATSILAPDINLVIAIDFDSSIAFDWRRMTQWSISRLRRSVGSVKTGRKLQFSQYVIAAKPYHPVFVDVLATIWEKVDTGAADKLSITDFTGDGPLTDAVLRYLLVRYGVTAYDLRGLRGAVRVGDVLILPEGALDAPESATLKALAWVQNFFPSLPGSGMAKAVKGQTLWFWGAGWTGWGSGGRRVVYHGSDQMVEVGYDDFE</sequence>
<dbReference type="InterPro" id="IPR039367">
    <property type="entry name" value="Och1-like"/>
</dbReference>
<organism evidence="3 4">
    <name type="scientific">Apiotrichum porosum</name>
    <dbReference type="NCBI Taxonomy" id="105984"/>
    <lineage>
        <taxon>Eukaryota</taxon>
        <taxon>Fungi</taxon>
        <taxon>Dikarya</taxon>
        <taxon>Basidiomycota</taxon>
        <taxon>Agaricomycotina</taxon>
        <taxon>Tremellomycetes</taxon>
        <taxon>Trichosporonales</taxon>
        <taxon>Trichosporonaceae</taxon>
        <taxon>Apiotrichum</taxon>
    </lineage>
</organism>
<feature type="compositionally biased region" description="Low complexity" evidence="1">
    <location>
        <begin position="304"/>
        <end position="319"/>
    </location>
</feature>
<keyword evidence="2" id="KW-0472">Membrane</keyword>
<dbReference type="GO" id="GO:0006487">
    <property type="term" value="P:protein N-linked glycosylation"/>
    <property type="evidence" value="ECO:0007669"/>
    <property type="project" value="TreeGrafter"/>
</dbReference>
<evidence type="ECO:0000256" key="1">
    <source>
        <dbReference type="SAM" id="MobiDB-lite"/>
    </source>
</evidence>
<dbReference type="PANTHER" id="PTHR31834">
    <property type="entry name" value="INITIATION-SPECIFIC ALPHA-1,6-MANNOSYLTRANSFERASE"/>
    <property type="match status" value="1"/>
</dbReference>
<feature type="transmembrane region" description="Helical" evidence="2">
    <location>
        <begin position="12"/>
        <end position="31"/>
    </location>
</feature>
<keyword evidence="2" id="KW-1133">Transmembrane helix</keyword>
<evidence type="ECO:0008006" key="5">
    <source>
        <dbReference type="Google" id="ProtNLM"/>
    </source>
</evidence>
<evidence type="ECO:0000313" key="3">
    <source>
        <dbReference type="EMBL" id="RSH82543.1"/>
    </source>
</evidence>
<dbReference type="AlphaFoldDB" id="A0A427XUM8"/>
<evidence type="ECO:0000313" key="4">
    <source>
        <dbReference type="Proteomes" id="UP000279236"/>
    </source>
</evidence>
<dbReference type="OrthoDB" id="409543at2759"/>
<evidence type="ECO:0000256" key="2">
    <source>
        <dbReference type="SAM" id="Phobius"/>
    </source>
</evidence>
<feature type="region of interest" description="Disordered" evidence="1">
    <location>
        <begin position="300"/>
        <end position="370"/>
    </location>
</feature>
<feature type="compositionally biased region" description="Low complexity" evidence="1">
    <location>
        <begin position="330"/>
        <end position="357"/>
    </location>
</feature>
<dbReference type="GeneID" id="39592066"/>
<dbReference type="GO" id="GO:0000009">
    <property type="term" value="F:alpha-1,6-mannosyltransferase activity"/>
    <property type="evidence" value="ECO:0007669"/>
    <property type="project" value="InterPro"/>
</dbReference>
<dbReference type="PANTHER" id="PTHR31834:SF1">
    <property type="entry name" value="INITIATION-SPECIFIC ALPHA-1,6-MANNOSYLTRANSFERASE"/>
    <property type="match status" value="1"/>
</dbReference>
<feature type="region of interest" description="Disordered" evidence="1">
    <location>
        <begin position="387"/>
        <end position="413"/>
    </location>
</feature>
<dbReference type="EMBL" id="RSCE01000005">
    <property type="protein sequence ID" value="RSH82543.1"/>
    <property type="molecule type" value="Genomic_DNA"/>
</dbReference>
<dbReference type="GO" id="GO:0000136">
    <property type="term" value="C:mannan polymerase complex"/>
    <property type="evidence" value="ECO:0007669"/>
    <property type="project" value="TreeGrafter"/>
</dbReference>
<reference evidence="3 4" key="1">
    <citation type="submission" date="2018-11" db="EMBL/GenBank/DDBJ databases">
        <title>Genome sequence of Apiotrichum porosum DSM 27194.</title>
        <authorList>
            <person name="Aliyu H."/>
            <person name="Gorte O."/>
            <person name="Ochsenreither K."/>
        </authorList>
    </citation>
    <scope>NUCLEOTIDE SEQUENCE [LARGE SCALE GENOMIC DNA]</scope>
    <source>
        <strain evidence="3 4">DSM 27194</strain>
    </source>
</reference>
<protein>
    <recommendedName>
        <fullName evidence="5">Membrane-bound alpha-1,6-mannosyltransferase Initiation-specific</fullName>
    </recommendedName>
</protein>
<feature type="compositionally biased region" description="Basic and acidic residues" evidence="1">
    <location>
        <begin position="320"/>
        <end position="329"/>
    </location>
</feature>
<dbReference type="Proteomes" id="UP000279236">
    <property type="component" value="Unassembled WGS sequence"/>
</dbReference>
<gene>
    <name evidence="3" type="ORF">EHS24_007523</name>
</gene>
<proteinExistence type="predicted"/>
<keyword evidence="4" id="KW-1185">Reference proteome</keyword>